<accession>A0A3N6UC20</accession>
<feature type="region of interest" description="Disordered" evidence="1">
    <location>
        <begin position="1"/>
        <end position="40"/>
    </location>
</feature>
<dbReference type="Proteomes" id="UP000712281">
    <property type="component" value="Unassembled WGS sequence"/>
</dbReference>
<dbReference type="EMBL" id="QGKW02000717">
    <property type="protein sequence ID" value="KAF2598144.1"/>
    <property type="molecule type" value="Genomic_DNA"/>
</dbReference>
<comment type="caution">
    <text evidence="2">The sequence shown here is derived from an EMBL/GenBank/DDBJ whole genome shotgun (WGS) entry which is preliminary data.</text>
</comment>
<dbReference type="AlphaFoldDB" id="A0A3N6UC20"/>
<sequence>MLGATRPNSHTARRSSSGRPKQATRRSSSGPTIEPLDDRRVVCAETPIQPKTVGTTPIHALSSKPRYDLLQTTAILSLTPS</sequence>
<name>A0A3N6UC20_BRACR</name>
<protein>
    <submittedName>
        <fullName evidence="2">Uncharacterized protein</fullName>
    </submittedName>
</protein>
<reference evidence="2" key="1">
    <citation type="submission" date="2019-12" db="EMBL/GenBank/DDBJ databases">
        <title>Genome sequencing and annotation of Brassica cretica.</title>
        <authorList>
            <person name="Studholme D.J."/>
            <person name="Sarris P.F."/>
        </authorList>
    </citation>
    <scope>NUCLEOTIDE SEQUENCE</scope>
    <source>
        <strain evidence="2">PFS-001/15</strain>
        <tissue evidence="2">Leaf</tissue>
    </source>
</reference>
<gene>
    <name evidence="2" type="ORF">F2Q68_00010620</name>
</gene>
<organism evidence="2 3">
    <name type="scientific">Brassica cretica</name>
    <name type="common">Mustard</name>
    <dbReference type="NCBI Taxonomy" id="69181"/>
    <lineage>
        <taxon>Eukaryota</taxon>
        <taxon>Viridiplantae</taxon>
        <taxon>Streptophyta</taxon>
        <taxon>Embryophyta</taxon>
        <taxon>Tracheophyta</taxon>
        <taxon>Spermatophyta</taxon>
        <taxon>Magnoliopsida</taxon>
        <taxon>eudicotyledons</taxon>
        <taxon>Gunneridae</taxon>
        <taxon>Pentapetalae</taxon>
        <taxon>rosids</taxon>
        <taxon>malvids</taxon>
        <taxon>Brassicales</taxon>
        <taxon>Brassicaceae</taxon>
        <taxon>Brassiceae</taxon>
        <taxon>Brassica</taxon>
    </lineage>
</organism>
<feature type="compositionally biased region" description="Polar residues" evidence="1">
    <location>
        <begin position="1"/>
        <end position="31"/>
    </location>
</feature>
<proteinExistence type="predicted"/>
<evidence type="ECO:0000313" key="2">
    <source>
        <dbReference type="EMBL" id="KAF2598144.1"/>
    </source>
</evidence>
<evidence type="ECO:0000256" key="1">
    <source>
        <dbReference type="SAM" id="MobiDB-lite"/>
    </source>
</evidence>
<evidence type="ECO:0000313" key="3">
    <source>
        <dbReference type="Proteomes" id="UP000712281"/>
    </source>
</evidence>